<comment type="caution">
    <text evidence="1">The sequence shown here is derived from an EMBL/GenBank/DDBJ whole genome shotgun (WGS) entry which is preliminary data.</text>
</comment>
<gene>
    <name evidence="1" type="ORF">GOB93_09865</name>
</gene>
<sequence length="84" mass="9988">MKLFSKSFRRRRLFEKRRHPETFIAFYQRFTVKRFFAGGFSPASHAIMKMERLPIAGSATDVITVYTQPCMLARRTGLNKRYQH</sequence>
<dbReference type="EMBL" id="WOTB01000011">
    <property type="protein sequence ID" value="NHN84946.1"/>
    <property type="molecule type" value="Genomic_DNA"/>
</dbReference>
<proteinExistence type="predicted"/>
<keyword evidence="2" id="KW-1185">Reference proteome</keyword>
<dbReference type="Proteomes" id="UP000635278">
    <property type="component" value="Unassembled WGS sequence"/>
</dbReference>
<evidence type="ECO:0000313" key="1">
    <source>
        <dbReference type="EMBL" id="NHN84946.1"/>
    </source>
</evidence>
<accession>A0ABX0JN98</accession>
<organism evidence="1 2">
    <name type="scientific">Acetobacter musti</name>
    <dbReference type="NCBI Taxonomy" id="864732"/>
    <lineage>
        <taxon>Bacteria</taxon>
        <taxon>Pseudomonadati</taxon>
        <taxon>Pseudomonadota</taxon>
        <taxon>Alphaproteobacteria</taxon>
        <taxon>Acetobacterales</taxon>
        <taxon>Acetobacteraceae</taxon>
        <taxon>Acetobacter</taxon>
    </lineage>
</organism>
<protein>
    <submittedName>
        <fullName evidence="1">Uncharacterized protein</fullName>
    </submittedName>
</protein>
<name>A0ABX0JN98_9PROT</name>
<evidence type="ECO:0000313" key="2">
    <source>
        <dbReference type="Proteomes" id="UP000635278"/>
    </source>
</evidence>
<dbReference type="RefSeq" id="WP_173583295.1">
    <property type="nucleotide sequence ID" value="NZ_WOTB01000011.1"/>
</dbReference>
<reference evidence="1 2" key="1">
    <citation type="journal article" date="2020" name="Int. J. Syst. Evol. Microbiol.">
        <title>Novel acetic acid bacteria from cider fermentations: Acetobacter conturbans sp. nov. and Acetobacter fallax sp. nov.</title>
        <authorList>
            <person name="Sombolestani A.S."/>
            <person name="Cleenwerck I."/>
            <person name="Cnockaert M."/>
            <person name="Borremans W."/>
            <person name="Wieme A.D."/>
            <person name="De Vuyst L."/>
            <person name="Vandamme P."/>
        </authorList>
    </citation>
    <scope>NUCLEOTIDE SEQUENCE [LARGE SCALE GENOMIC DNA]</scope>
    <source>
        <strain evidence="1 2">LMG 30640</strain>
    </source>
</reference>